<gene>
    <name evidence="2" type="ORF">BPP43_07215</name>
</gene>
<organism evidence="2 3">
    <name type="scientific">Brachyspira pilosicoli P43/6/78</name>
    <dbReference type="NCBI Taxonomy" id="1042417"/>
    <lineage>
        <taxon>Bacteria</taxon>
        <taxon>Pseudomonadati</taxon>
        <taxon>Spirochaetota</taxon>
        <taxon>Spirochaetia</taxon>
        <taxon>Brachyspirales</taxon>
        <taxon>Brachyspiraceae</taxon>
        <taxon>Brachyspira</taxon>
    </lineage>
</organism>
<dbReference type="KEGG" id="bpip:BPP43_07215"/>
<feature type="domain" description="DUF4132" evidence="1">
    <location>
        <begin position="801"/>
        <end position="976"/>
    </location>
</feature>
<dbReference type="EMBL" id="CP002873">
    <property type="protein sequence ID" value="AGA66671.1"/>
    <property type="molecule type" value="Genomic_DNA"/>
</dbReference>
<dbReference type="Proteomes" id="UP000010793">
    <property type="component" value="Chromosome"/>
</dbReference>
<keyword evidence="3" id="KW-1185">Reference proteome</keyword>
<evidence type="ECO:0000259" key="1">
    <source>
        <dbReference type="Pfam" id="PF13569"/>
    </source>
</evidence>
<evidence type="ECO:0000313" key="3">
    <source>
        <dbReference type="Proteomes" id="UP000010793"/>
    </source>
</evidence>
<reference evidence="2 3" key="1">
    <citation type="journal article" date="2013" name="Genome Announc.">
        <title>Complete Genome Sequence of the Porcine Strain Brachyspira pilosicoli P43/6/78(T.).</title>
        <authorList>
            <person name="Lin C."/>
            <person name="den Bakker H.C."/>
            <person name="Suzuki H."/>
            <person name="Lefebure T."/>
            <person name="Ponnala L."/>
            <person name="Sun Q."/>
            <person name="Stanhope M.J."/>
            <person name="Wiedmann M."/>
            <person name="Duhamel G.E."/>
        </authorList>
    </citation>
    <scope>NUCLEOTIDE SEQUENCE [LARGE SCALE GENOMIC DNA]</scope>
    <source>
        <strain evidence="2 3">P43/6/78</strain>
    </source>
</reference>
<dbReference type="Pfam" id="PF13569">
    <property type="entry name" value="DUF4132"/>
    <property type="match status" value="1"/>
</dbReference>
<protein>
    <submittedName>
        <fullName evidence="2">Molybdate metabolism regulator</fullName>
    </submittedName>
</protein>
<name>A0A3B6VL82_BRAPL</name>
<dbReference type="RefSeq" id="WP_015274533.1">
    <property type="nucleotide sequence ID" value="NC_019908.1"/>
</dbReference>
<evidence type="ECO:0000313" key="2">
    <source>
        <dbReference type="EMBL" id="AGA66671.1"/>
    </source>
</evidence>
<proteinExistence type="predicted"/>
<accession>A0A3B6VL82</accession>
<dbReference type="InterPro" id="IPR025406">
    <property type="entry name" value="DUF4132"/>
</dbReference>
<dbReference type="AlphaFoldDB" id="A0A3B6VL82"/>
<sequence>MKKIEYYIDYIFEENQEDIKQYVLKQTDIINFKINKNNISNDKSVYSKIVEKYFQKDDDNDYVIRVFKIISLYDIDNIYVFEAFIINIIAGLKIKDAILKTINNKKILNYNKENISEEEILKRKFCIFTYFDNAYKYFPNYINNYIENVYKLTFEESYKEYNDNIIIPLMALVVGYYFNNNEKYIERILEYLDNINTLDSMLAVSIIVDKNKKIENKFLELLKQLEKDNKNLIADFIYIARLPIENKYFFDFNNYDDYINYLKDLNADNYIIFLIKYLSNNIHLNYNNIYSELIEIKEYDEETFNKIYEVLKLSDNNKYAIELMSIFNLITNRSIDNINYFLESLEKELENFFNIKHIKFNSIYDLIHALKIYKDDFTIKFNERIIFLLNVFNWFYETDDNSKKIVNAVLESFPYNLMIPIIIKNNINLFNKNIDDTIKQYNINIKDLLISYFNSYPIYIFKSQYITELLNNYAYNIKEAFEDIDFLNTVSNKSYALIDFLELVYSKNNFDDYSIVYNILNTDNEELKKYALNIIAENEELNRKYIEDNLDNCKEFKEILKKWNYNKEDFCFNSIEEIYNYVDYYYTDNELLDFLDNNYYNIASRENTNINIKVLKYILNEFLKIEKPIKIKDAEKILEFIDIKSFIEAVENTVEYFINNNLIEDNIKIITPYAIYADESHIEKLHQLLINWNNSFKTPLILYTMQSIAINGKTSALKMINKFALNSNNKEIKNNIKDILVYASEILNTNIDNIFERLFPNFGFSIEGKKIINYGNRSFQLQLLSDSYLEIFDIQNSSIIKELPDADGDKDLENIKEDFLHIQKTLKEIINHEKIKLTRALINGRKWDYKTFFEVFINNPIMHYFTLSFVWGVYDENDVLIDSFRYMEDGSFITADDELYELPDSCYIGIYNIIDDDIEKFYKWKEQLELYDIEQPINQFINELITLKEENVKYDSIIMFEGIKIDTSYINQLCRELDIRDTYFNDNASYMIFDDVLKIVCKINAFAYGEEIVLGSIEFYELEKNERLGKKINPFEISQKFVSSILYYLSLGLYE</sequence>